<dbReference type="KEGG" id="adg:Adeg_0997"/>
<reference evidence="1 2" key="1">
    <citation type="submission" date="2009-10" db="EMBL/GenBank/DDBJ databases">
        <title>Complete sequence of chromosome of Ammonifex degensii KC4.</title>
        <authorList>
            <consortium name="US DOE Joint Genome Institute"/>
            <person name="Kerfeld C."/>
            <person name="Goodner B."/>
            <person name="Huber H."/>
            <person name="Stetter K."/>
            <person name="Lucas S."/>
            <person name="Copeland A."/>
            <person name="Lapidus A."/>
            <person name="Glavina del Rio T."/>
            <person name="Dalin E."/>
            <person name="Tice H."/>
            <person name="Bruce D."/>
            <person name="Goodwin L."/>
            <person name="Pitluck S."/>
            <person name="Saunders E."/>
            <person name="Brettin T."/>
            <person name="Detter J.C."/>
            <person name="Han C."/>
            <person name="Larimer F."/>
            <person name="Land M."/>
            <person name="Hauser L."/>
            <person name="Kyrpides N."/>
            <person name="Ovchinnikova G."/>
            <person name="Richardson P."/>
        </authorList>
    </citation>
    <scope>NUCLEOTIDE SEQUENCE [LARGE SCALE GENOMIC DNA]</scope>
    <source>
        <strain evidence="2">DSM 10501 / KC4</strain>
    </source>
</reference>
<dbReference type="Proteomes" id="UP000002620">
    <property type="component" value="Chromosome"/>
</dbReference>
<dbReference type="AlphaFoldDB" id="C9RD04"/>
<dbReference type="STRING" id="429009.Adeg_0997"/>
<dbReference type="OrthoDB" id="2081983at2"/>
<gene>
    <name evidence="1" type="ordered locus">Adeg_0997</name>
</gene>
<accession>C9RD04</accession>
<organism evidence="1 2">
    <name type="scientific">Ammonifex degensii (strain DSM 10501 / KC4)</name>
    <dbReference type="NCBI Taxonomy" id="429009"/>
    <lineage>
        <taxon>Bacteria</taxon>
        <taxon>Bacillati</taxon>
        <taxon>Bacillota</taxon>
        <taxon>Clostridia</taxon>
        <taxon>Thermoanaerobacterales</taxon>
        <taxon>Thermoanaerobacteraceae</taxon>
        <taxon>Ammonifex</taxon>
    </lineage>
</organism>
<evidence type="ECO:0000313" key="1">
    <source>
        <dbReference type="EMBL" id="ACX52131.1"/>
    </source>
</evidence>
<protein>
    <submittedName>
        <fullName evidence="1">Uncharacterized protein</fullName>
    </submittedName>
</protein>
<dbReference type="HOGENOM" id="CLU_1019169_0_0_9"/>
<proteinExistence type="predicted"/>
<keyword evidence="2" id="KW-1185">Reference proteome</keyword>
<evidence type="ECO:0000313" key="2">
    <source>
        <dbReference type="Proteomes" id="UP000002620"/>
    </source>
</evidence>
<dbReference type="EMBL" id="CP001785">
    <property type="protein sequence ID" value="ACX52131.1"/>
    <property type="molecule type" value="Genomic_DNA"/>
</dbReference>
<dbReference type="eggNOG" id="ENOG5032NQ1">
    <property type="taxonomic scope" value="Bacteria"/>
</dbReference>
<sequence length="269" mass="31758">MQGLSAKDLDFVLRTVVDKRDDYGYLQELLHDKPDLVDLLLEDPKLFRRIISEEDVLLKISPYLFFEVLLRQARKELSHRRYTVERVGIYRQVPVLDGTRVGELLGREDIRGYLANLLASFTKTNTAVFYFKVGSRLYKRRYSDLDVDDLLRLVRLVEEPYRYPLYRRIGEVCLFLSAVFPDYIEEKVKEHFMRATKVEELFRCPWGVEEYTTEGERYYRLAASLREKSDPEEAALLRTVADNFLLLRKSLNHIAENYLCFRKAFSLGS</sequence>
<name>C9RD04_AMMDK</name>
<dbReference type="RefSeq" id="WP_015739008.1">
    <property type="nucleotide sequence ID" value="NC_013385.1"/>
</dbReference>